<dbReference type="Gene3D" id="3.30.1490.20">
    <property type="entry name" value="ATP-grasp fold, A domain"/>
    <property type="match status" value="1"/>
</dbReference>
<dbReference type="Proteomes" id="UP000306441">
    <property type="component" value="Unassembled WGS sequence"/>
</dbReference>
<dbReference type="Gene3D" id="3.30.470.20">
    <property type="entry name" value="ATP-grasp fold, B domain"/>
    <property type="match status" value="1"/>
</dbReference>
<evidence type="ECO:0000313" key="3">
    <source>
        <dbReference type="EMBL" id="THF56732.1"/>
    </source>
</evidence>
<dbReference type="InterPro" id="IPR025839">
    <property type="entry name" value="RLAN_dom"/>
</dbReference>
<keyword evidence="4" id="KW-1185">Reference proteome</keyword>
<feature type="domain" description="ATP-grasp" evidence="2">
    <location>
        <begin position="288"/>
        <end position="483"/>
    </location>
</feature>
<dbReference type="PANTHER" id="PTHR21621">
    <property type="entry name" value="RIBOSOMAL PROTEIN S6 MODIFICATION PROTEIN"/>
    <property type="match status" value="1"/>
</dbReference>
<dbReference type="Pfam" id="PF08443">
    <property type="entry name" value="RimK"/>
    <property type="match status" value="1"/>
</dbReference>
<dbReference type="PROSITE" id="PS50975">
    <property type="entry name" value="ATP_GRASP"/>
    <property type="match status" value="1"/>
</dbReference>
<keyword evidence="1" id="KW-0067">ATP-binding</keyword>
<gene>
    <name evidence="3" type="ORF">E6C48_13610</name>
</gene>
<dbReference type="InterPro" id="IPR011761">
    <property type="entry name" value="ATP-grasp"/>
</dbReference>
<dbReference type="PANTHER" id="PTHR21621:SF0">
    <property type="entry name" value="BETA-CITRYLGLUTAMATE SYNTHASE B-RELATED"/>
    <property type="match status" value="1"/>
</dbReference>
<dbReference type="InterPro" id="IPR013815">
    <property type="entry name" value="ATP_grasp_subdomain_1"/>
</dbReference>
<dbReference type="RefSeq" id="WP_136358057.1">
    <property type="nucleotide sequence ID" value="NZ_SSNY01000007.1"/>
</dbReference>
<dbReference type="EMBL" id="SSNY01000007">
    <property type="protein sequence ID" value="THF56732.1"/>
    <property type="molecule type" value="Genomic_DNA"/>
</dbReference>
<dbReference type="Pfam" id="PF14401">
    <property type="entry name" value="RLAN"/>
    <property type="match status" value="1"/>
</dbReference>
<proteinExistence type="predicted"/>
<comment type="caution">
    <text evidence="3">The sequence shown here is derived from an EMBL/GenBank/DDBJ whole genome shotgun (WGS) entry which is preliminary data.</text>
</comment>
<keyword evidence="1" id="KW-0547">Nucleotide-binding</keyword>
<sequence length="487" mass="55225">MTWVVLTGRQNHLDQAATPHKVITNRDYLAHPALFRGQRPKVINLSNSYAYQSRGYYASLLASSRGHRVIPTVETMIDLSERKLYEHALPELELALNKCRKDLGGSFPAKAHVFFGIGPSKAWDRFAKLLFDWFRAPALEVSILDSGEWASIRKIGFCPLGRMSEEDKKRFLDAMDVYTAREWRDSKARTPARYTFATLVDPHEELPPSEIASLRHWARIAEKMGVEVEPITKKDLARLANYDALFIRETTTISNHTYRFARRAQQEGMPVIDDPLSMIRCTNKVYLNELMTANKVPVPPTVMIAGPADFELAAETLGFPLVLKIPDSSFSRGVKKCSTFAELKTLASEWMEESDLLIAQKFIPTDYDWRIGVLGGQPLFAIHYLMAKKHWQIVHHKASGKPDQGGIKTFTLKETPPHVVETAVKAARCIGDGLYGVDLKETKDGIFVIEVNDNPNLDHGCEDTGEKDEVWVRLTQWFLDRLERQGR</sequence>
<organism evidence="3 4">
    <name type="scientific">Ollibium composti</name>
    <dbReference type="NCBI Taxonomy" id="2675109"/>
    <lineage>
        <taxon>Bacteria</taxon>
        <taxon>Pseudomonadati</taxon>
        <taxon>Pseudomonadota</taxon>
        <taxon>Alphaproteobacteria</taxon>
        <taxon>Hyphomicrobiales</taxon>
        <taxon>Phyllobacteriaceae</taxon>
        <taxon>Ollibium</taxon>
    </lineage>
</organism>
<dbReference type="InterPro" id="IPR013651">
    <property type="entry name" value="ATP-grasp_RimK-type"/>
</dbReference>
<protein>
    <submittedName>
        <fullName evidence="3">RimK family alpha-L-glutamate ligase</fullName>
    </submittedName>
</protein>
<evidence type="ECO:0000256" key="1">
    <source>
        <dbReference type="PROSITE-ProRule" id="PRU00409"/>
    </source>
</evidence>
<reference evidence="3 4" key="1">
    <citation type="submission" date="2019-04" db="EMBL/GenBank/DDBJ databases">
        <title>Mesorhizobium composti sp. nov., isolated from compost.</title>
        <authorList>
            <person name="Lin S.-Y."/>
            <person name="Hameed A."/>
            <person name="Hsieh Y.-T."/>
            <person name="Young C.-C."/>
        </authorList>
    </citation>
    <scope>NUCLEOTIDE SEQUENCE [LARGE SCALE GENOMIC DNA]</scope>
    <source>
        <strain evidence="3 4">CC-YTH430</strain>
    </source>
</reference>
<name>A0ABY2Q5Q5_9HYPH</name>
<evidence type="ECO:0000259" key="2">
    <source>
        <dbReference type="PROSITE" id="PS50975"/>
    </source>
</evidence>
<dbReference type="GO" id="GO:0016874">
    <property type="term" value="F:ligase activity"/>
    <property type="evidence" value="ECO:0007669"/>
    <property type="project" value="UniProtKB-KW"/>
</dbReference>
<dbReference type="SUPFAM" id="SSF56059">
    <property type="entry name" value="Glutathione synthetase ATP-binding domain-like"/>
    <property type="match status" value="1"/>
</dbReference>
<evidence type="ECO:0000313" key="4">
    <source>
        <dbReference type="Proteomes" id="UP000306441"/>
    </source>
</evidence>
<keyword evidence="3" id="KW-0436">Ligase</keyword>
<accession>A0ABY2Q5Q5</accession>